<reference evidence="1 2" key="1">
    <citation type="submission" date="2016-07" db="EMBL/GenBank/DDBJ databases">
        <title>Draft genome sequence of Prauserella sp. YIM 121212, isolated from alkaline soil.</title>
        <authorList>
            <person name="Ruckert C."/>
            <person name="Albersmeier A."/>
            <person name="Jiang C.-L."/>
            <person name="Jiang Y."/>
            <person name="Kalinowski J."/>
            <person name="Schneider O."/>
            <person name="Winkler A."/>
            <person name="Zotchev S.B."/>
        </authorList>
    </citation>
    <scope>NUCLEOTIDE SEQUENCE [LARGE SCALE GENOMIC DNA]</scope>
    <source>
        <strain evidence="1 2">YIM 121212</strain>
    </source>
</reference>
<protein>
    <submittedName>
        <fullName evidence="1">Uncharacterized protein</fullName>
    </submittedName>
</protein>
<sequence length="252" mass="26262">MDVAVAGGQTATTSHQLDPLQRGLLTVFRSLPRTAESVPGRPTPLVLDVGDVVVLVSGTDRGSPATRDAVLDLATDAGVVVLDDLPGRTPTGRVSLVLATHHTAATAAQHVAVRCRAPVLLPDGRCVTPGPLRLWVRPEPTLTLTRPDGRQDVVLHDLHLRDVADPDDEHPAVVDVFAHPSGSGLLLGMTDGGAGATVALSTGPRCVRVPAPTTATLDGVTRTIAPGTYRIDLAHPPLYRLHAESAARPETG</sequence>
<dbReference type="AlphaFoldDB" id="A0A318L8U3"/>
<proteinExistence type="predicted"/>
<evidence type="ECO:0000313" key="1">
    <source>
        <dbReference type="EMBL" id="PXY17049.1"/>
    </source>
</evidence>
<comment type="caution">
    <text evidence="1">The sequence shown here is derived from an EMBL/GenBank/DDBJ whole genome shotgun (WGS) entry which is preliminary data.</text>
</comment>
<dbReference type="OrthoDB" id="9883734at2"/>
<name>A0A318L8U3_9PSEU</name>
<dbReference type="RefSeq" id="WP_110344056.1">
    <property type="nucleotide sequence ID" value="NZ_MASU01000030.1"/>
</dbReference>
<keyword evidence="2" id="KW-1185">Reference proteome</keyword>
<dbReference type="Proteomes" id="UP000247892">
    <property type="component" value="Unassembled WGS sequence"/>
</dbReference>
<evidence type="ECO:0000313" key="2">
    <source>
        <dbReference type="Proteomes" id="UP000247892"/>
    </source>
</evidence>
<organism evidence="1 2">
    <name type="scientific">Prauserella flavalba</name>
    <dbReference type="NCBI Taxonomy" id="1477506"/>
    <lineage>
        <taxon>Bacteria</taxon>
        <taxon>Bacillati</taxon>
        <taxon>Actinomycetota</taxon>
        <taxon>Actinomycetes</taxon>
        <taxon>Pseudonocardiales</taxon>
        <taxon>Pseudonocardiaceae</taxon>
        <taxon>Prauserella</taxon>
    </lineage>
</organism>
<dbReference type="EMBL" id="MASU01000030">
    <property type="protein sequence ID" value="PXY17049.1"/>
    <property type="molecule type" value="Genomic_DNA"/>
</dbReference>
<gene>
    <name evidence="1" type="ORF">BA062_37895</name>
</gene>
<accession>A0A318L8U3</accession>